<dbReference type="InterPro" id="IPR001223">
    <property type="entry name" value="Glyco_hydro18_cat"/>
</dbReference>
<keyword evidence="6" id="KW-1185">Reference proteome</keyword>
<keyword evidence="1" id="KW-0378">Hydrolase</keyword>
<dbReference type="GO" id="GO:0016798">
    <property type="term" value="F:hydrolase activity, acting on glycosyl bonds"/>
    <property type="evidence" value="ECO:0007669"/>
    <property type="project" value="UniProtKB-KW"/>
</dbReference>
<evidence type="ECO:0000256" key="2">
    <source>
        <dbReference type="ARBA" id="ARBA00023295"/>
    </source>
</evidence>
<dbReference type="SUPFAM" id="SSF51445">
    <property type="entry name" value="(Trans)glycosidases"/>
    <property type="match status" value="1"/>
</dbReference>
<feature type="domain" description="LysM" evidence="3">
    <location>
        <begin position="2"/>
        <end position="46"/>
    </location>
</feature>
<dbReference type="PROSITE" id="PS51910">
    <property type="entry name" value="GH18_2"/>
    <property type="match status" value="1"/>
</dbReference>
<dbReference type="RefSeq" id="WP_073290009.1">
    <property type="nucleotide sequence ID" value="NZ_FRCP01000020.1"/>
</dbReference>
<dbReference type="GO" id="GO:0012505">
    <property type="term" value="C:endomembrane system"/>
    <property type="evidence" value="ECO:0007669"/>
    <property type="project" value="TreeGrafter"/>
</dbReference>
<dbReference type="InterPro" id="IPR029070">
    <property type="entry name" value="Chitinase_insertion_sf"/>
</dbReference>
<reference evidence="5 6" key="1">
    <citation type="submission" date="2016-11" db="EMBL/GenBank/DDBJ databases">
        <authorList>
            <person name="Jaros S."/>
            <person name="Januszkiewicz K."/>
            <person name="Wedrychowicz H."/>
        </authorList>
    </citation>
    <scope>NUCLEOTIDE SEQUENCE [LARGE SCALE GENOMIC DNA]</scope>
    <source>
        <strain evidence="5 6">DSM 15930</strain>
    </source>
</reference>
<dbReference type="GO" id="GO:0008061">
    <property type="term" value="F:chitin binding"/>
    <property type="evidence" value="ECO:0007669"/>
    <property type="project" value="InterPro"/>
</dbReference>
<dbReference type="PROSITE" id="PS51782">
    <property type="entry name" value="LYSM"/>
    <property type="match status" value="2"/>
</dbReference>
<protein>
    <submittedName>
        <fullName evidence="5">Spore germination protein</fullName>
    </submittedName>
</protein>
<keyword evidence="2" id="KW-0326">Glycosidase</keyword>
<dbReference type="Gene3D" id="3.10.350.10">
    <property type="entry name" value="LysM domain"/>
    <property type="match status" value="2"/>
</dbReference>
<dbReference type="InterPro" id="IPR036779">
    <property type="entry name" value="LysM_dom_sf"/>
</dbReference>
<dbReference type="Gene3D" id="3.10.50.10">
    <property type="match status" value="1"/>
</dbReference>
<dbReference type="CDD" id="cd02874">
    <property type="entry name" value="GH18_CFLE_spore_hydrolase"/>
    <property type="match status" value="1"/>
</dbReference>
<proteinExistence type="predicted"/>
<dbReference type="SMART" id="SM00636">
    <property type="entry name" value="Glyco_18"/>
    <property type="match status" value="1"/>
</dbReference>
<sequence length="427" mass="48345">MVIHVVKQGETIYSIALDYDTTPNRIIEDNELTNPCNLVIGQTLVILYPKRIYTVEEGDTLFDVAQKNGVRVITLLQNNPGLADFPYLYVGQQIVIEYEGDKIGDMEVNGYLYPSIDMEVLEKTLPFLTYITVFTYGFTPEGELIGIDDQNIINLARDYGVAPLMLISTLTPEGSFSSALANQILNDMEAQNRLIDNILINLREKQYYGLGIDFEYIYPADRQAYVDFIQNVTTKLNAEGFVVTVALAPKIATEQPGLLYEGHDYRGIGEVSNKVMLMTYEWGYTYGPPMAVAPINKVREVLDYAVTEIEPDKIFMGVPNYAYDWALPFVSGESRARSLSNVEAVEQAAEYGATICFDEVAKTPYYNYRSTDGIEHVVWFEDARSINEKLLLVNEYALNGASYWNLMKYFPQNWAVLNSLYNILKVL</sequence>
<name>A0A1M7M9L3_9FIRM</name>
<dbReference type="STRING" id="1120996.SAMN02746066_03677"/>
<dbReference type="InterPro" id="IPR041704">
    <property type="entry name" value="CFLE_GH18"/>
</dbReference>
<dbReference type="Pfam" id="PF00704">
    <property type="entry name" value="Glyco_hydro_18"/>
    <property type="match status" value="1"/>
</dbReference>
<dbReference type="EMBL" id="FRCP01000020">
    <property type="protein sequence ID" value="SHM87383.1"/>
    <property type="molecule type" value="Genomic_DNA"/>
</dbReference>
<evidence type="ECO:0000259" key="3">
    <source>
        <dbReference type="PROSITE" id="PS51782"/>
    </source>
</evidence>
<dbReference type="Gene3D" id="3.20.20.80">
    <property type="entry name" value="Glycosidases"/>
    <property type="match status" value="1"/>
</dbReference>
<feature type="domain" description="LysM" evidence="3">
    <location>
        <begin position="51"/>
        <end position="96"/>
    </location>
</feature>
<evidence type="ECO:0000256" key="1">
    <source>
        <dbReference type="ARBA" id="ARBA00022801"/>
    </source>
</evidence>
<dbReference type="InterPro" id="IPR018392">
    <property type="entry name" value="LysM"/>
</dbReference>
<dbReference type="PANTHER" id="PTHR46066:SF2">
    <property type="entry name" value="CHITINASE DOMAIN-CONTAINING PROTEIN 1"/>
    <property type="match status" value="1"/>
</dbReference>
<evidence type="ECO:0000313" key="6">
    <source>
        <dbReference type="Proteomes" id="UP000184038"/>
    </source>
</evidence>
<dbReference type="InterPro" id="IPR017853">
    <property type="entry name" value="GH"/>
</dbReference>
<dbReference type="SUPFAM" id="SSF54106">
    <property type="entry name" value="LysM domain"/>
    <property type="match status" value="2"/>
</dbReference>
<organism evidence="5 6">
    <name type="scientific">Anaerosporobacter mobilis DSM 15930</name>
    <dbReference type="NCBI Taxonomy" id="1120996"/>
    <lineage>
        <taxon>Bacteria</taxon>
        <taxon>Bacillati</taxon>
        <taxon>Bacillota</taxon>
        <taxon>Clostridia</taxon>
        <taxon>Lachnospirales</taxon>
        <taxon>Lachnospiraceae</taxon>
        <taxon>Anaerosporobacter</taxon>
    </lineage>
</organism>
<dbReference type="GO" id="GO:0070492">
    <property type="term" value="F:oligosaccharide binding"/>
    <property type="evidence" value="ECO:0007669"/>
    <property type="project" value="TreeGrafter"/>
</dbReference>
<dbReference type="CDD" id="cd00118">
    <property type="entry name" value="LysM"/>
    <property type="match status" value="2"/>
</dbReference>
<dbReference type="AlphaFoldDB" id="A0A1M7M9L3"/>
<dbReference type="Proteomes" id="UP000184038">
    <property type="component" value="Unassembled WGS sequence"/>
</dbReference>
<feature type="domain" description="GH18" evidence="4">
    <location>
        <begin position="100"/>
        <end position="427"/>
    </location>
</feature>
<gene>
    <name evidence="5" type="ORF">SAMN02746066_03677</name>
</gene>
<dbReference type="GO" id="GO:0005975">
    <property type="term" value="P:carbohydrate metabolic process"/>
    <property type="evidence" value="ECO:0007669"/>
    <property type="project" value="InterPro"/>
</dbReference>
<dbReference type="SMART" id="SM00257">
    <property type="entry name" value="LysM"/>
    <property type="match status" value="2"/>
</dbReference>
<dbReference type="OrthoDB" id="9769314at2"/>
<dbReference type="PANTHER" id="PTHR46066">
    <property type="entry name" value="CHITINASE DOMAIN-CONTAINING PROTEIN 1 FAMILY MEMBER"/>
    <property type="match status" value="1"/>
</dbReference>
<evidence type="ECO:0000313" key="5">
    <source>
        <dbReference type="EMBL" id="SHM87383.1"/>
    </source>
</evidence>
<dbReference type="InterPro" id="IPR011583">
    <property type="entry name" value="Chitinase_II/V-like_cat"/>
</dbReference>
<dbReference type="Pfam" id="PF01476">
    <property type="entry name" value="LysM"/>
    <property type="match status" value="2"/>
</dbReference>
<accession>A0A1M7M9L3</accession>
<evidence type="ECO:0000259" key="4">
    <source>
        <dbReference type="PROSITE" id="PS51910"/>
    </source>
</evidence>